<keyword evidence="2" id="KW-1185">Reference proteome</keyword>
<dbReference type="PROSITE" id="PS50003">
    <property type="entry name" value="PH_DOMAIN"/>
    <property type="match status" value="1"/>
</dbReference>
<evidence type="ECO:0000313" key="2">
    <source>
        <dbReference type="Proteomes" id="UP000095283"/>
    </source>
</evidence>
<sequence>MTKRGGQVHCAGRGMSVSGGTIEQKMKEGKKIGGGSLIGWPCLICIYPRYLSHPMFFGRPCGMLNQCTRFEPNCFNKGKCKNCYKAKDHHSSEILEKAKMNRKITACGFMYVAPPNLDFSLQSHTAKRWQRRWFTLFDSGELTYALDNNVSVVIPKNFFFPLEKFYDIMEYIYIYI</sequence>
<dbReference type="SUPFAM" id="SSF50729">
    <property type="entry name" value="PH domain-like"/>
    <property type="match status" value="1"/>
</dbReference>
<dbReference type="GO" id="GO:0051015">
    <property type="term" value="F:actin filament binding"/>
    <property type="evidence" value="ECO:0007669"/>
    <property type="project" value="TreeGrafter"/>
</dbReference>
<organism evidence="2 3">
    <name type="scientific">Heterorhabditis bacteriophora</name>
    <name type="common">Entomopathogenic nematode worm</name>
    <dbReference type="NCBI Taxonomy" id="37862"/>
    <lineage>
        <taxon>Eukaryota</taxon>
        <taxon>Metazoa</taxon>
        <taxon>Ecdysozoa</taxon>
        <taxon>Nematoda</taxon>
        <taxon>Chromadorea</taxon>
        <taxon>Rhabditida</taxon>
        <taxon>Rhabditina</taxon>
        <taxon>Rhabditomorpha</taxon>
        <taxon>Strongyloidea</taxon>
        <taxon>Heterorhabditidae</taxon>
        <taxon>Heterorhabditis</taxon>
    </lineage>
</organism>
<reference evidence="3" key="1">
    <citation type="submission" date="2016-11" db="UniProtKB">
        <authorList>
            <consortium name="WormBaseParasite"/>
        </authorList>
    </citation>
    <scope>IDENTIFICATION</scope>
</reference>
<dbReference type="WBParaSite" id="Hba_01005">
    <property type="protein sequence ID" value="Hba_01005"/>
    <property type="gene ID" value="Hba_01005"/>
</dbReference>
<dbReference type="PANTHER" id="PTHR17271">
    <property type="entry name" value="PLECKSTRIN HOMOLOGY PH DOMAIN-CONTAINING PROTEIN"/>
    <property type="match status" value="1"/>
</dbReference>
<name>A0A1I7W8M5_HETBA</name>
<protein>
    <submittedName>
        <fullName evidence="3">PH domain-containing protein</fullName>
    </submittedName>
</protein>
<dbReference type="InterPro" id="IPR052223">
    <property type="entry name" value="Actin_Cytoskeleton_Reg"/>
</dbReference>
<dbReference type="Proteomes" id="UP000095283">
    <property type="component" value="Unplaced"/>
</dbReference>
<dbReference type="InterPro" id="IPR001849">
    <property type="entry name" value="PH_domain"/>
</dbReference>
<evidence type="ECO:0000259" key="1">
    <source>
        <dbReference type="PROSITE" id="PS50003"/>
    </source>
</evidence>
<dbReference type="PANTHER" id="PTHR17271:SF1">
    <property type="entry name" value="PROTEIN OUTSPREAD"/>
    <property type="match status" value="1"/>
</dbReference>
<evidence type="ECO:0000313" key="3">
    <source>
        <dbReference type="WBParaSite" id="Hba_01005"/>
    </source>
</evidence>
<dbReference type="AlphaFoldDB" id="A0A1I7W8M5"/>
<proteinExistence type="predicted"/>
<dbReference type="GO" id="GO:0015629">
    <property type="term" value="C:actin cytoskeleton"/>
    <property type="evidence" value="ECO:0007669"/>
    <property type="project" value="TreeGrafter"/>
</dbReference>
<accession>A0A1I7W8M5</accession>
<feature type="domain" description="PH" evidence="1">
    <location>
        <begin position="103"/>
        <end position="176"/>
    </location>
</feature>